<feature type="transmembrane region" description="Helical" evidence="2">
    <location>
        <begin position="44"/>
        <end position="64"/>
    </location>
</feature>
<name>A0A4Y3KRX3_9CELL</name>
<keyword evidence="4" id="KW-1185">Reference proteome</keyword>
<evidence type="ECO:0000256" key="2">
    <source>
        <dbReference type="SAM" id="Phobius"/>
    </source>
</evidence>
<feature type="region of interest" description="Disordered" evidence="1">
    <location>
        <begin position="1"/>
        <end position="37"/>
    </location>
</feature>
<feature type="compositionally biased region" description="Pro residues" evidence="1">
    <location>
        <begin position="19"/>
        <end position="34"/>
    </location>
</feature>
<keyword evidence="2" id="KW-0812">Transmembrane</keyword>
<evidence type="ECO:0000313" key="3">
    <source>
        <dbReference type="EMBL" id="GEA85680.1"/>
    </source>
</evidence>
<feature type="compositionally biased region" description="Basic and acidic residues" evidence="1">
    <location>
        <begin position="1"/>
        <end position="12"/>
    </location>
</feature>
<feature type="transmembrane region" description="Helical" evidence="2">
    <location>
        <begin position="111"/>
        <end position="133"/>
    </location>
</feature>
<evidence type="ECO:0000313" key="4">
    <source>
        <dbReference type="Proteomes" id="UP000320461"/>
    </source>
</evidence>
<proteinExistence type="predicted"/>
<feature type="transmembrane region" description="Helical" evidence="2">
    <location>
        <begin position="139"/>
        <end position="163"/>
    </location>
</feature>
<dbReference type="EMBL" id="BJLQ01000043">
    <property type="protein sequence ID" value="GEA85680.1"/>
    <property type="molecule type" value="Genomic_DNA"/>
</dbReference>
<reference evidence="3 4" key="1">
    <citation type="submission" date="2019-06" db="EMBL/GenBank/DDBJ databases">
        <title>Whole genome shotgun sequence of Cellulomonas gelida NBRC 3748.</title>
        <authorList>
            <person name="Hosoyama A."/>
            <person name="Uohara A."/>
            <person name="Ohji S."/>
            <person name="Ichikawa N."/>
        </authorList>
    </citation>
    <scope>NUCLEOTIDE SEQUENCE [LARGE SCALE GENOMIC DNA]</scope>
    <source>
        <strain evidence="3 4">NBRC 3748</strain>
    </source>
</reference>
<dbReference type="RefSeq" id="WP_229747337.1">
    <property type="nucleotide sequence ID" value="NZ_BJLQ01000043.1"/>
</dbReference>
<organism evidence="3 4">
    <name type="scientific">Cellulomonas gelida</name>
    <dbReference type="NCBI Taxonomy" id="1712"/>
    <lineage>
        <taxon>Bacteria</taxon>
        <taxon>Bacillati</taxon>
        <taxon>Actinomycetota</taxon>
        <taxon>Actinomycetes</taxon>
        <taxon>Micrococcales</taxon>
        <taxon>Cellulomonadaceae</taxon>
        <taxon>Cellulomonas</taxon>
    </lineage>
</organism>
<feature type="transmembrane region" description="Helical" evidence="2">
    <location>
        <begin position="70"/>
        <end position="90"/>
    </location>
</feature>
<keyword evidence="2" id="KW-1133">Transmembrane helix</keyword>
<evidence type="ECO:0000256" key="1">
    <source>
        <dbReference type="SAM" id="MobiDB-lite"/>
    </source>
</evidence>
<comment type="caution">
    <text evidence="3">The sequence shown here is derived from an EMBL/GenBank/DDBJ whole genome shotgun (WGS) entry which is preliminary data.</text>
</comment>
<sequence length="178" mass="19238">MDDRAVPPEHETGQTVPMHTPPTRTPPTQTPPTRTPGARIAPEHVVDVFVYVVVLNLAAQYAPAVIAETFALSLLAALLLKLVLEVVLVLKGRARRRLATAPTTAGRVLGALTLAVLLPGSKIVVLELFAWVFGDAVQLGGFFLVTALILVLLAARLAVRRLLFPPPPQRKRRPSSER</sequence>
<accession>A0A4Y3KRX3</accession>
<dbReference type="Proteomes" id="UP000320461">
    <property type="component" value="Unassembled WGS sequence"/>
</dbReference>
<keyword evidence="2" id="KW-0472">Membrane</keyword>
<gene>
    <name evidence="3" type="ORF">CGE01nite_29310</name>
</gene>
<dbReference type="AlphaFoldDB" id="A0A4Y3KRX3"/>
<protein>
    <submittedName>
        <fullName evidence="3">Uncharacterized protein</fullName>
    </submittedName>
</protein>